<proteinExistence type="predicted"/>
<dbReference type="OrthoDB" id="9177104at2"/>
<evidence type="ECO:0000313" key="2">
    <source>
        <dbReference type="Proteomes" id="UP000181985"/>
    </source>
</evidence>
<name>A0A1J0VCJ4_9GAMM</name>
<organism evidence="1 2">
    <name type="scientific">Halomonas aestuarii</name>
    <dbReference type="NCBI Taxonomy" id="1897729"/>
    <lineage>
        <taxon>Bacteria</taxon>
        <taxon>Pseudomonadati</taxon>
        <taxon>Pseudomonadota</taxon>
        <taxon>Gammaproteobacteria</taxon>
        <taxon>Oceanospirillales</taxon>
        <taxon>Halomonadaceae</taxon>
        <taxon>Halomonas</taxon>
    </lineage>
</organism>
<gene>
    <name evidence="1" type="ORF">BOX17_01385</name>
</gene>
<dbReference type="KEGG" id="hsi:BOX17_01385"/>
<dbReference type="AlphaFoldDB" id="A0A1J0VCJ4"/>
<dbReference type="EMBL" id="CP018139">
    <property type="protein sequence ID" value="APE29727.1"/>
    <property type="molecule type" value="Genomic_DNA"/>
</dbReference>
<dbReference type="Proteomes" id="UP000181985">
    <property type="component" value="Chromosome"/>
</dbReference>
<evidence type="ECO:0008006" key="3">
    <source>
        <dbReference type="Google" id="ProtNLM"/>
    </source>
</evidence>
<sequence length="501" mass="55878">MKELLASRIALTPRPPLPRKAVLEVAMLGHCPGPVRLERLRALHGAVAEMRALGFGEAVAQLQAGSGDPRVLALQHLPIPLRSSAEFHDIFPEASNADTDYVSVLAGRRAWLPRCIDDFFANGGEKLWVIVVPEEEGQDGFLPAPDTRLHEIATLRGLACALVIPTLGTVTFPDLERLQVPARLPDIPRVRLDNPDPRFVPCGTELDDDHRERRHSEEVALGEMPPPAALNRVLQGILPWLAKQRPDLQCLLTLPLAYHGERGSPAVDEQALQWIRDIRDGDSGPHLRHVQFLFPYLRGPQFDLLSPAGLVAGKQSARAQARGPWRSIAGQPLESSGLPYPPLSIVDQVRLRDDPGVGVLQQRNGRVQLDDERLVVPALHPDDYAHADAPSRFDGYRSAEVMRLLGYLRRQLNTLGEQLIFTLDYRDPRPRLLLERFFRQLQQRGALRGATAQEAFHIEESPTREGVMIFDIMIAPAFPIDRIRLTFTNRQGEWKGGVNDV</sequence>
<protein>
    <recommendedName>
        <fullName evidence="3">Phage tail protein</fullName>
    </recommendedName>
</protein>
<reference evidence="2" key="1">
    <citation type="submission" date="2016-11" db="EMBL/GenBank/DDBJ databases">
        <title>Halolamina sediminis sp. nov., an extremely halophilic archaeon isolated from solar salt.</title>
        <authorList>
            <person name="Koh H.-W."/>
            <person name="Rani S."/>
            <person name="Park S.-J."/>
        </authorList>
    </citation>
    <scope>NUCLEOTIDE SEQUENCE [LARGE SCALE GENOMIC DNA]</scope>
    <source>
        <strain evidence="2">Hb3</strain>
    </source>
</reference>
<accession>A0A1J0VCJ4</accession>
<dbReference type="RefSeq" id="WP_071941716.1">
    <property type="nucleotide sequence ID" value="NZ_CP018139.1"/>
</dbReference>
<keyword evidence="2" id="KW-1185">Reference proteome</keyword>
<evidence type="ECO:0000313" key="1">
    <source>
        <dbReference type="EMBL" id="APE29727.1"/>
    </source>
</evidence>